<dbReference type="CDD" id="cd00064">
    <property type="entry name" value="FU"/>
    <property type="match status" value="1"/>
</dbReference>
<dbReference type="Gene3D" id="1.10.510.10">
    <property type="entry name" value="Transferase(Phosphotransferase) domain 1"/>
    <property type="match status" value="1"/>
</dbReference>
<dbReference type="SMART" id="SM00060">
    <property type="entry name" value="FN3"/>
    <property type="match status" value="2"/>
</dbReference>
<dbReference type="InterPro" id="IPR001245">
    <property type="entry name" value="Ser-Thr/Tyr_kinase_cat_dom"/>
</dbReference>
<dbReference type="PROSITE" id="PS00239">
    <property type="entry name" value="RECEPTOR_TYR_KIN_II"/>
    <property type="match status" value="1"/>
</dbReference>
<keyword evidence="8" id="KW-0732">Signal</keyword>
<dbReference type="PROSITE" id="PS50011">
    <property type="entry name" value="PROTEIN_KINASE_DOM"/>
    <property type="match status" value="1"/>
</dbReference>
<dbReference type="InterPro" id="IPR036116">
    <property type="entry name" value="FN3_sf"/>
</dbReference>
<dbReference type="Gene3D" id="2.60.40.10">
    <property type="entry name" value="Immunoglobulins"/>
    <property type="match status" value="3"/>
</dbReference>
<evidence type="ECO:0000256" key="23">
    <source>
        <dbReference type="SAM" id="MobiDB-lite"/>
    </source>
</evidence>
<dbReference type="SMART" id="SM00261">
    <property type="entry name" value="FU"/>
    <property type="match status" value="1"/>
</dbReference>
<dbReference type="InterPro" id="IPR008266">
    <property type="entry name" value="Tyr_kinase_AS"/>
</dbReference>
<evidence type="ECO:0000259" key="26">
    <source>
        <dbReference type="PROSITE" id="PS50853"/>
    </source>
</evidence>
<dbReference type="InterPro" id="IPR002011">
    <property type="entry name" value="Tyr_kinase_rcpt_2_CS"/>
</dbReference>
<dbReference type="EMBL" id="JAVRJZ010000009">
    <property type="protein sequence ID" value="KAK2718706.1"/>
    <property type="molecule type" value="Genomic_DNA"/>
</dbReference>
<keyword evidence="7" id="KW-0479">Metal-binding</keyword>
<dbReference type="Gene3D" id="2.10.220.10">
    <property type="entry name" value="Hormone Receptor, Insulin-like Growth Factor Receptor 1, Chain A, domain 2"/>
    <property type="match status" value="1"/>
</dbReference>
<feature type="compositionally biased region" description="Low complexity" evidence="23">
    <location>
        <begin position="1517"/>
        <end position="1546"/>
    </location>
</feature>
<dbReference type="GO" id="GO:0005009">
    <property type="term" value="F:insulin receptor activity"/>
    <property type="evidence" value="ECO:0007669"/>
    <property type="project" value="TreeGrafter"/>
</dbReference>
<evidence type="ECO:0000256" key="8">
    <source>
        <dbReference type="ARBA" id="ARBA00022729"/>
    </source>
</evidence>
<evidence type="ECO:0000256" key="22">
    <source>
        <dbReference type="RuleBase" id="RU000312"/>
    </source>
</evidence>
<feature type="domain" description="Protein kinase" evidence="25">
    <location>
        <begin position="1115"/>
        <end position="1390"/>
    </location>
</feature>
<evidence type="ECO:0000256" key="20">
    <source>
        <dbReference type="ARBA" id="ARBA00051243"/>
    </source>
</evidence>
<feature type="binding site" evidence="21">
    <location>
        <position position="1151"/>
    </location>
    <ligand>
        <name>ATP</name>
        <dbReference type="ChEBI" id="CHEBI:30616"/>
    </ligand>
</feature>
<dbReference type="GO" id="GO:0042593">
    <property type="term" value="P:glucose homeostasis"/>
    <property type="evidence" value="ECO:0007669"/>
    <property type="project" value="TreeGrafter"/>
</dbReference>
<keyword evidence="17 22" id="KW-0675">Receptor</keyword>
<dbReference type="InterPro" id="IPR009030">
    <property type="entry name" value="Growth_fac_rcpt_cys_sf"/>
</dbReference>
<keyword evidence="3 22" id="KW-0597">Phosphoprotein</keyword>
<evidence type="ECO:0000256" key="6">
    <source>
        <dbReference type="ARBA" id="ARBA00022692"/>
    </source>
</evidence>
<keyword evidence="14 24" id="KW-0472">Membrane</keyword>
<keyword evidence="12 21" id="KW-0067">ATP-binding</keyword>
<evidence type="ECO:0000256" key="21">
    <source>
        <dbReference type="PROSITE-ProRule" id="PRU10141"/>
    </source>
</evidence>
<dbReference type="SUPFAM" id="SSF49265">
    <property type="entry name" value="Fibronectin type III"/>
    <property type="match status" value="3"/>
</dbReference>
<dbReference type="Pfam" id="PF01030">
    <property type="entry name" value="Recep_L_domain"/>
    <property type="match status" value="2"/>
</dbReference>
<evidence type="ECO:0000256" key="4">
    <source>
        <dbReference type="ARBA" id="ARBA00022679"/>
    </source>
</evidence>
<comment type="similarity">
    <text evidence="22">Belongs to the protein kinase superfamily. Tyr protein kinase family. Insulin receptor subfamily.</text>
</comment>
<keyword evidence="19" id="KW-0464">Manganese</keyword>
<evidence type="ECO:0000256" key="18">
    <source>
        <dbReference type="ARBA" id="ARBA00023180"/>
    </source>
</evidence>
<dbReference type="GO" id="GO:0046872">
    <property type="term" value="F:metal ion binding"/>
    <property type="evidence" value="ECO:0007669"/>
    <property type="project" value="UniProtKB-KW"/>
</dbReference>
<evidence type="ECO:0000259" key="25">
    <source>
        <dbReference type="PROSITE" id="PS50011"/>
    </source>
</evidence>
<dbReference type="PANTHER" id="PTHR24416:SF525">
    <property type="entry name" value="INSULIN-LIKE RECEPTOR"/>
    <property type="match status" value="1"/>
</dbReference>
<evidence type="ECO:0000256" key="19">
    <source>
        <dbReference type="ARBA" id="ARBA00023211"/>
    </source>
</evidence>
<dbReference type="PRINTS" id="PR00109">
    <property type="entry name" value="TYRKINASE"/>
</dbReference>
<comment type="catalytic activity">
    <reaction evidence="20 22">
        <text>L-tyrosyl-[protein] + ATP = O-phospho-L-tyrosyl-[protein] + ADP + H(+)</text>
        <dbReference type="Rhea" id="RHEA:10596"/>
        <dbReference type="Rhea" id="RHEA-COMP:10136"/>
        <dbReference type="Rhea" id="RHEA-COMP:20101"/>
        <dbReference type="ChEBI" id="CHEBI:15378"/>
        <dbReference type="ChEBI" id="CHEBI:30616"/>
        <dbReference type="ChEBI" id="CHEBI:46858"/>
        <dbReference type="ChEBI" id="CHEBI:61978"/>
        <dbReference type="ChEBI" id="CHEBI:456216"/>
        <dbReference type="EC" id="2.7.10.1"/>
    </reaction>
</comment>
<dbReference type="Proteomes" id="UP001187531">
    <property type="component" value="Unassembled WGS sequence"/>
</dbReference>
<dbReference type="PROSITE" id="PS00107">
    <property type="entry name" value="PROTEIN_KINASE_ATP"/>
    <property type="match status" value="1"/>
</dbReference>
<evidence type="ECO:0000256" key="7">
    <source>
        <dbReference type="ARBA" id="ARBA00022723"/>
    </source>
</evidence>
<dbReference type="GO" id="GO:0030424">
    <property type="term" value="C:axon"/>
    <property type="evidence" value="ECO:0007669"/>
    <property type="project" value="TreeGrafter"/>
</dbReference>
<evidence type="ECO:0000256" key="5">
    <source>
        <dbReference type="ARBA" id="ARBA00022685"/>
    </source>
</evidence>
<name>A0AA88LAX9_ARTSF</name>
<dbReference type="PROSITE" id="PS50853">
    <property type="entry name" value="FN3"/>
    <property type="match status" value="1"/>
</dbReference>
<dbReference type="GO" id="GO:0005899">
    <property type="term" value="C:insulin receptor complex"/>
    <property type="evidence" value="ECO:0007669"/>
    <property type="project" value="TreeGrafter"/>
</dbReference>
<dbReference type="InterPro" id="IPR006212">
    <property type="entry name" value="Furin_repeat"/>
</dbReference>
<dbReference type="InterPro" id="IPR000494">
    <property type="entry name" value="Rcpt_L-dom"/>
</dbReference>
<evidence type="ECO:0000313" key="28">
    <source>
        <dbReference type="Proteomes" id="UP001187531"/>
    </source>
</evidence>
<dbReference type="Pfam" id="PF07714">
    <property type="entry name" value="PK_Tyr_Ser-Thr"/>
    <property type="match status" value="1"/>
</dbReference>
<dbReference type="InterPro" id="IPR011009">
    <property type="entry name" value="Kinase-like_dom_sf"/>
</dbReference>
<dbReference type="CDD" id="cd00063">
    <property type="entry name" value="FN3"/>
    <property type="match status" value="2"/>
</dbReference>
<evidence type="ECO:0000313" key="27">
    <source>
        <dbReference type="EMBL" id="KAK2718706.1"/>
    </source>
</evidence>
<dbReference type="PANTHER" id="PTHR24416">
    <property type="entry name" value="TYROSINE-PROTEIN KINASE RECEPTOR"/>
    <property type="match status" value="1"/>
</dbReference>
<keyword evidence="10 21" id="KW-0547">Nucleotide-binding</keyword>
<dbReference type="Pfam" id="PF00757">
    <property type="entry name" value="Furin-like"/>
    <property type="match status" value="1"/>
</dbReference>
<evidence type="ECO:0000256" key="15">
    <source>
        <dbReference type="ARBA" id="ARBA00023137"/>
    </source>
</evidence>
<dbReference type="SMART" id="SM00219">
    <property type="entry name" value="TyrKc"/>
    <property type="match status" value="1"/>
</dbReference>
<dbReference type="PROSITE" id="PS00109">
    <property type="entry name" value="PROTEIN_KINASE_TYR"/>
    <property type="match status" value="1"/>
</dbReference>
<dbReference type="GO" id="GO:0043560">
    <property type="term" value="F:insulin receptor substrate binding"/>
    <property type="evidence" value="ECO:0007669"/>
    <property type="project" value="TreeGrafter"/>
</dbReference>
<dbReference type="InterPro" id="IPR000719">
    <property type="entry name" value="Prot_kinase_dom"/>
</dbReference>
<dbReference type="SUPFAM" id="SSF57184">
    <property type="entry name" value="Growth factor receptor domain"/>
    <property type="match status" value="1"/>
</dbReference>
<gene>
    <name evidence="27" type="ORF">QYM36_005888</name>
</gene>
<evidence type="ECO:0000256" key="14">
    <source>
        <dbReference type="ARBA" id="ARBA00023136"/>
    </source>
</evidence>
<keyword evidence="16" id="KW-1015">Disulfide bond</keyword>
<feature type="domain" description="Fibronectin type-III" evidence="26">
    <location>
        <begin position="951"/>
        <end position="1048"/>
    </location>
</feature>
<evidence type="ECO:0000256" key="10">
    <source>
        <dbReference type="ARBA" id="ARBA00022741"/>
    </source>
</evidence>
<evidence type="ECO:0000256" key="24">
    <source>
        <dbReference type="SAM" id="Phobius"/>
    </source>
</evidence>
<evidence type="ECO:0000256" key="9">
    <source>
        <dbReference type="ARBA" id="ARBA00022737"/>
    </source>
</evidence>
<dbReference type="EC" id="2.7.10.1" evidence="22"/>
<keyword evidence="11" id="KW-0418">Kinase</keyword>
<protein>
    <recommendedName>
        <fullName evidence="22">Tyrosine-protein kinase receptor</fullName>
        <ecNumber evidence="22">2.7.10.1</ecNumber>
    </recommendedName>
</protein>
<feature type="compositionally biased region" description="Acidic residues" evidence="23">
    <location>
        <begin position="1462"/>
        <end position="1471"/>
    </location>
</feature>
<comment type="caution">
    <text evidence="27">The sequence shown here is derived from an EMBL/GenBank/DDBJ whole genome shotgun (WGS) entry which is preliminary data.</text>
</comment>
<feature type="region of interest" description="Disordered" evidence="23">
    <location>
        <begin position="1462"/>
        <end position="1558"/>
    </location>
</feature>
<evidence type="ECO:0000256" key="17">
    <source>
        <dbReference type="ARBA" id="ARBA00023170"/>
    </source>
</evidence>
<dbReference type="InterPro" id="IPR017441">
    <property type="entry name" value="Protein_kinase_ATP_BS"/>
</dbReference>
<evidence type="ECO:0000256" key="3">
    <source>
        <dbReference type="ARBA" id="ARBA00022553"/>
    </source>
</evidence>
<evidence type="ECO:0000256" key="13">
    <source>
        <dbReference type="ARBA" id="ARBA00022989"/>
    </source>
</evidence>
<dbReference type="Gene3D" id="3.30.200.20">
    <property type="entry name" value="Phosphorylase Kinase, domain 1"/>
    <property type="match status" value="1"/>
</dbReference>
<dbReference type="CDD" id="cd05032">
    <property type="entry name" value="PTKc_InsR_like"/>
    <property type="match status" value="1"/>
</dbReference>
<dbReference type="InterPro" id="IPR036941">
    <property type="entry name" value="Rcpt_L-dom_sf"/>
</dbReference>
<dbReference type="GO" id="GO:0005524">
    <property type="term" value="F:ATP binding"/>
    <property type="evidence" value="ECO:0007669"/>
    <property type="project" value="UniProtKB-UniRule"/>
</dbReference>
<reference evidence="27" key="1">
    <citation type="submission" date="2023-07" db="EMBL/GenBank/DDBJ databases">
        <title>Chromosome-level genome assembly of Artemia franciscana.</title>
        <authorList>
            <person name="Jo E."/>
        </authorList>
    </citation>
    <scope>NUCLEOTIDE SEQUENCE</scope>
    <source>
        <tissue evidence="27">Whole body</tissue>
    </source>
</reference>
<evidence type="ECO:0000256" key="2">
    <source>
        <dbReference type="ARBA" id="ARBA00004479"/>
    </source>
</evidence>
<accession>A0AA88LAX9</accession>
<evidence type="ECO:0000256" key="16">
    <source>
        <dbReference type="ARBA" id="ARBA00023157"/>
    </source>
</evidence>
<keyword evidence="9" id="KW-0677">Repeat</keyword>
<comment type="cofactor">
    <cofactor evidence="1">
        <name>Mn(2+)</name>
        <dbReference type="ChEBI" id="CHEBI:29035"/>
    </cofactor>
</comment>
<dbReference type="InterPro" id="IPR020635">
    <property type="entry name" value="Tyr_kinase_cat_dom"/>
</dbReference>
<dbReference type="InterPro" id="IPR003961">
    <property type="entry name" value="FN3_dom"/>
</dbReference>
<evidence type="ECO:0000256" key="1">
    <source>
        <dbReference type="ARBA" id="ARBA00001936"/>
    </source>
</evidence>
<evidence type="ECO:0000256" key="11">
    <source>
        <dbReference type="ARBA" id="ARBA00022777"/>
    </source>
</evidence>
<feature type="transmembrane region" description="Helical" evidence="24">
    <location>
        <begin position="1052"/>
        <end position="1073"/>
    </location>
</feature>
<keyword evidence="13 24" id="KW-1133">Transmembrane helix</keyword>
<keyword evidence="4" id="KW-0808">Transferase</keyword>
<dbReference type="InterPro" id="IPR013783">
    <property type="entry name" value="Ig-like_fold"/>
</dbReference>
<evidence type="ECO:0000256" key="12">
    <source>
        <dbReference type="ARBA" id="ARBA00022840"/>
    </source>
</evidence>
<dbReference type="InterPro" id="IPR006211">
    <property type="entry name" value="Furin-like_Cys-rich_dom"/>
</dbReference>
<dbReference type="SUPFAM" id="SSF56112">
    <property type="entry name" value="Protein kinase-like (PK-like)"/>
    <property type="match status" value="1"/>
</dbReference>
<sequence>MCNLDFGDFRVPPWRPDGSADAVDLNNHCLKCGGGNSGNYEKKRKYRIPHSVCVECPYIRQADDVREYHTNPRRLTWIKWLILVSIFMAPLLGSAQGKVCQSVDIRNTPEGLKNLTDCEVVEGFVQILLIENANSSDYANYSFPKLREIADYLLLYRAFNLTTLAGMFPNLSVIRGQNLFSSYSLVIWEMHEMKEIGLHSLKDILRGSVRIEKNDNLCFTNTIDWDLIASAGRGGHVIKDNKDANSCPACPATCPTSHDVKKPLCWNHQKCQEKPSCGEGNRLCFCVKNCDKPDKEKIWEPCDRECAGGCYGRYNDQCFACKHIFDRDKCVRSCPVGTYLYRNRRCVNMTECINMPESKCGKLGEYKPFNRTCIRDCPVGYQEKMETDSFNRPYKTCTQCNDTCPKICGGQNVKDLAVIQALRGCTTIDGALEININGANNIVAELEANLKHIEVVRDYVKIVRSYPLIDLDFLKNLKEIGGVNLENGNALVVRDNENLQDLFGNNTKLRILRGKLSFSFNARLCHRKIIELSTQLGMGIPSDSDVSRFTNGQKASCHNEELVINIEQISEYLVHFRIKNFRKYARVPDHRQLLGYEYHYRETPSQNLSIFGGRDACGNDGWNTGEIKPGSDIDADWDYGLISHLKPFTLYGMYFNTLMVPDESYFTRDYLNDTQSSGATSQILYFRTASGEPNPPLALNVVANTSSDIYITWKVPPIPNANITFYYVHVEINRDDGYQLAERNYCERKLEASVPSEKKPPVEGNVVTRSGEQCCSCVSSGRQLNLREEEGSQKDSIDFENDLHNSVYVKRDDRDECDETDELPTQRARRALHRYRREVNELPLELPELPDFSRFGGSTKQNWVPPAIDATTSTTDLGEVQEYEARINGTSLDIKNLIHFGNYRVTVRACRGDEEYKNAVNRGSSEAQCSIAQYETVRTKPREDADSIDNATVQIHVDTNGTRTVIIKWMRPKNPNGLIVSYNIEFKRPTGFTHTECIPVKERKEDLQESYVVTVDQAGIWKFRLWATSLSGDGYKTIFFEREITDPPSEHMAWIVSCLVIGGVAIILLAVAYRWKKKKSDIPKDVIASFNPDYLSYASADLYIPDDYEVPREHIKFVRELGQGSFGMVYEGVITGMLRSGPVEELRCAIKTVNEGASVRERIEFLNEASVMKAFSCNHVVKLLGVVSIKQPTLVLMELMAHGDLKSYLRSLRPENNTGSDSSLRPPTLKFILKMAIEIADGMAYLSAKKYVHRDLAARNCMVEENLTVKIGDFGMTRDIYETDYYRKGGKGLLPVRWMSPESLKDGVFTSQSDIWSFGVVLWEMATLASQPYQGLSNEQVLKYVMDGGKMEMPEDCPDILYNLMLQCWKFQPKQRPRFVDIVEQLLPELECDNNFSEDSFYHSGEGQEYLALDRQERMVIHEHPEEDNYGNTSFSRTTVPDQTVVEILDVECPDDDDVVLSESHDEEEPLNPEREHASEAVASYSTQEDDDHAPLTYRGGKRRPLIQPAQPRNGNSHISSTDSSKTQSDSSKSGSHLSNGSVSNGYLSRHRDASTEC</sequence>
<keyword evidence="15" id="KW-0829">Tyrosine-protein kinase</keyword>
<dbReference type="Gene3D" id="3.80.20.20">
    <property type="entry name" value="Receptor L-domain"/>
    <property type="match status" value="2"/>
</dbReference>
<dbReference type="InterPro" id="IPR050122">
    <property type="entry name" value="RTK"/>
</dbReference>
<keyword evidence="28" id="KW-1185">Reference proteome</keyword>
<keyword evidence="18" id="KW-0325">Glycoprotein</keyword>
<dbReference type="GO" id="GO:0051897">
    <property type="term" value="P:positive regulation of phosphatidylinositol 3-kinase/protein kinase B signal transduction"/>
    <property type="evidence" value="ECO:0007669"/>
    <property type="project" value="TreeGrafter"/>
</dbReference>
<keyword evidence="6 22" id="KW-0812">Transmembrane</keyword>
<dbReference type="FunFam" id="3.30.200.20:FF:000026">
    <property type="entry name" value="Tyrosine-protein kinase receptor"/>
    <property type="match status" value="1"/>
</dbReference>
<dbReference type="FunFam" id="1.10.510.10:FF:000528">
    <property type="entry name" value="Tyrosine-protein kinase receptor"/>
    <property type="match status" value="1"/>
</dbReference>
<dbReference type="GO" id="GO:0043410">
    <property type="term" value="P:positive regulation of MAPK cascade"/>
    <property type="evidence" value="ECO:0007669"/>
    <property type="project" value="TreeGrafter"/>
</dbReference>
<comment type="subcellular location">
    <subcellularLocation>
        <location evidence="2">Membrane</location>
        <topology evidence="2">Single-pass type I membrane protein</topology>
    </subcellularLocation>
</comment>
<keyword evidence="5" id="KW-0165">Cleavage on pair of basic residues</keyword>
<dbReference type="SUPFAM" id="SSF52058">
    <property type="entry name" value="L domain-like"/>
    <property type="match status" value="2"/>
</dbReference>
<organism evidence="27 28">
    <name type="scientific">Artemia franciscana</name>
    <name type="common">Brine shrimp</name>
    <name type="synonym">Artemia sanfranciscana</name>
    <dbReference type="NCBI Taxonomy" id="6661"/>
    <lineage>
        <taxon>Eukaryota</taxon>
        <taxon>Metazoa</taxon>
        <taxon>Ecdysozoa</taxon>
        <taxon>Arthropoda</taxon>
        <taxon>Crustacea</taxon>
        <taxon>Branchiopoda</taxon>
        <taxon>Anostraca</taxon>
        <taxon>Artemiidae</taxon>
        <taxon>Artemia</taxon>
    </lineage>
</organism>
<proteinExistence type="inferred from homology"/>